<comment type="caution">
    <text evidence="1">The sequence shown here is derived from an EMBL/GenBank/DDBJ whole genome shotgun (WGS) entry which is preliminary data.</text>
</comment>
<dbReference type="Proteomes" id="UP000256977">
    <property type="component" value="Unassembled WGS sequence"/>
</dbReference>
<proteinExistence type="predicted"/>
<keyword evidence="2" id="KW-1185">Reference proteome</keyword>
<gene>
    <name evidence="1" type="ORF">DFP98_12215</name>
</gene>
<name>A0A3D9IRS3_9BACL</name>
<protein>
    <recommendedName>
        <fullName evidence="3">Beta-galactosidase-like protein</fullName>
    </recommendedName>
</protein>
<reference evidence="1 2" key="1">
    <citation type="submission" date="2018-07" db="EMBL/GenBank/DDBJ databases">
        <title>Genomic Encyclopedia of Type Strains, Phase III (KMG-III): the genomes of soil and plant-associated and newly described type strains.</title>
        <authorList>
            <person name="Whitman W."/>
        </authorList>
    </citation>
    <scope>NUCLEOTIDE SEQUENCE [LARGE SCALE GENOMIC DNA]</scope>
    <source>
        <strain evidence="1 2">CECT 7287</strain>
    </source>
</reference>
<organism evidence="1 2">
    <name type="scientific">Cohnella phaseoli</name>
    <dbReference type="NCBI Taxonomy" id="456490"/>
    <lineage>
        <taxon>Bacteria</taxon>
        <taxon>Bacillati</taxon>
        <taxon>Bacillota</taxon>
        <taxon>Bacilli</taxon>
        <taxon>Bacillales</taxon>
        <taxon>Paenibacillaceae</taxon>
        <taxon>Cohnella</taxon>
    </lineage>
</organism>
<accession>A0A3D9IRS3</accession>
<dbReference type="EMBL" id="QRDZ01000022">
    <property type="protein sequence ID" value="RED64463.1"/>
    <property type="molecule type" value="Genomic_DNA"/>
</dbReference>
<evidence type="ECO:0000313" key="1">
    <source>
        <dbReference type="EMBL" id="RED64463.1"/>
    </source>
</evidence>
<evidence type="ECO:0008006" key="3">
    <source>
        <dbReference type="Google" id="ProtNLM"/>
    </source>
</evidence>
<dbReference type="AlphaFoldDB" id="A0A3D9IRS3"/>
<sequence>MKLSLRIWPARFQEDREFAQLRDLLLPYRGAVDELALIVESRMSGYTPLDEFANRCGWLAPRVRQLQQDGFRVGVNSISIGHLDDAWDWEPAFQGEPMVGHDGQRANGSFCPNSESFKRYIMDKYRLLAESGLDFIWVDDDARIHHHQPADCPCFCETCLGIYNAKHGTAYDRQRLVALLDSPEGAVEREQWVEHNIETLERMLTAIRQAVHGVDPGIELGLMTGGLEWRTYSGAAFDRWMRALEAVRGRPGGGFYDDRAPASVLDKGLECARQAALYPDYVTDVQYELETFPQQRLKKSIRVMMTENTIMIACGMNGIAAHTLKLEKGAIGEYEDWLQAMVAMKPLWAAMDRIAGAWPNRGLYPAMSAKFEAKRKVGERGWFGVPQDAQRANVLHEIGFPLSMNPEAACGVILSREMAQGYTREQLLDMLAGPVLMDGLTLETLIEMGLGEYCGVTIAKAYDNGVFEQFTDHPINGAYAGEQRDARITVYRDSGYVLEPLPGADVQVLSELISYTEIELGATFTLYENRLGGRVAVHGYAPWMSLYSEAKRQQLHHALQWVCRDALSVTAFKRGAKIVPFVKVSEDGKDVMIVLVNANYDPTGIFEAEMAIPLDRLYTLDHSRAATVVPDDRITKEKGKTIVTIDNIEPWDFIVLTTLM</sequence>
<dbReference type="OrthoDB" id="2253662at2"/>
<evidence type="ECO:0000313" key="2">
    <source>
        <dbReference type="Proteomes" id="UP000256977"/>
    </source>
</evidence>
<dbReference type="RefSeq" id="WP_116063196.1">
    <property type="nucleotide sequence ID" value="NZ_QRDZ01000022.1"/>
</dbReference>